<dbReference type="SUPFAM" id="SSF51730">
    <property type="entry name" value="FAD-linked oxidoreductase"/>
    <property type="match status" value="1"/>
</dbReference>
<dbReference type="Gene3D" id="3.20.20.220">
    <property type="match status" value="1"/>
</dbReference>
<comment type="catalytic activity">
    <reaction evidence="7">
        <text>(6S)-5-methyl-5,6,7,8-tetrahydrofolate + NAD(+) = (6R)-5,10-methylene-5,6,7,8-tetrahydrofolate + NADH + H(+)</text>
        <dbReference type="Rhea" id="RHEA:19821"/>
        <dbReference type="ChEBI" id="CHEBI:15378"/>
        <dbReference type="ChEBI" id="CHEBI:15636"/>
        <dbReference type="ChEBI" id="CHEBI:18608"/>
        <dbReference type="ChEBI" id="CHEBI:57540"/>
        <dbReference type="ChEBI" id="CHEBI:57945"/>
        <dbReference type="EC" id="1.5.1.54"/>
    </reaction>
    <physiologicalReaction direction="right-to-left" evidence="7">
        <dbReference type="Rhea" id="RHEA:19823"/>
    </physiologicalReaction>
</comment>
<dbReference type="RefSeq" id="WP_139986836.1">
    <property type="nucleotide sequence ID" value="NZ_DAMDJA010000091.1"/>
</dbReference>
<comment type="pathway">
    <text evidence="2 8">One-carbon metabolism; tetrahydrofolate interconversion.</text>
</comment>
<organism evidence="9 10">
    <name type="scientific">Miniimonas arenae</name>
    <dbReference type="NCBI Taxonomy" id="676201"/>
    <lineage>
        <taxon>Bacteria</taxon>
        <taxon>Bacillati</taxon>
        <taxon>Actinomycetota</taxon>
        <taxon>Actinomycetes</taxon>
        <taxon>Micrococcales</taxon>
        <taxon>Beutenbergiaceae</taxon>
        <taxon>Miniimonas</taxon>
    </lineage>
</organism>
<dbReference type="GO" id="GO:0009086">
    <property type="term" value="P:methionine biosynthetic process"/>
    <property type="evidence" value="ECO:0007669"/>
    <property type="project" value="TreeGrafter"/>
</dbReference>
<gene>
    <name evidence="9" type="ORF">FH969_07980</name>
</gene>
<dbReference type="PANTHER" id="PTHR45754">
    <property type="entry name" value="METHYLENETETRAHYDROFOLATE REDUCTASE"/>
    <property type="match status" value="1"/>
</dbReference>
<evidence type="ECO:0000313" key="10">
    <source>
        <dbReference type="Proteomes" id="UP000313849"/>
    </source>
</evidence>
<accession>A0A5C5BDR6</accession>
<dbReference type="Proteomes" id="UP000313849">
    <property type="component" value="Unassembled WGS sequence"/>
</dbReference>
<evidence type="ECO:0000313" key="9">
    <source>
        <dbReference type="EMBL" id="TNU74140.1"/>
    </source>
</evidence>
<keyword evidence="6 8" id="KW-0560">Oxidoreductase</keyword>
<dbReference type="GO" id="GO:0035999">
    <property type="term" value="P:tetrahydrofolate interconversion"/>
    <property type="evidence" value="ECO:0007669"/>
    <property type="project" value="UniProtKB-UniPathway"/>
</dbReference>
<dbReference type="AlphaFoldDB" id="A0A5C5BDR6"/>
<evidence type="ECO:0000256" key="3">
    <source>
        <dbReference type="ARBA" id="ARBA00006743"/>
    </source>
</evidence>
<evidence type="ECO:0000256" key="8">
    <source>
        <dbReference type="RuleBase" id="RU003862"/>
    </source>
</evidence>
<proteinExistence type="inferred from homology"/>
<dbReference type="CDD" id="cd00537">
    <property type="entry name" value="MTHFR"/>
    <property type="match status" value="1"/>
</dbReference>
<dbReference type="PANTHER" id="PTHR45754:SF3">
    <property type="entry name" value="METHYLENETETRAHYDROFOLATE REDUCTASE (NADPH)"/>
    <property type="match status" value="1"/>
</dbReference>
<dbReference type="GO" id="GO:0005829">
    <property type="term" value="C:cytosol"/>
    <property type="evidence" value="ECO:0007669"/>
    <property type="project" value="TreeGrafter"/>
</dbReference>
<comment type="caution">
    <text evidence="9">The sequence shown here is derived from an EMBL/GenBank/DDBJ whole genome shotgun (WGS) entry which is preliminary data.</text>
</comment>
<evidence type="ECO:0000256" key="2">
    <source>
        <dbReference type="ARBA" id="ARBA00004777"/>
    </source>
</evidence>
<name>A0A5C5BDR6_9MICO</name>
<keyword evidence="5 8" id="KW-0274">FAD</keyword>
<evidence type="ECO:0000256" key="6">
    <source>
        <dbReference type="ARBA" id="ARBA00023002"/>
    </source>
</evidence>
<evidence type="ECO:0000256" key="7">
    <source>
        <dbReference type="ARBA" id="ARBA00048628"/>
    </source>
</evidence>
<dbReference type="Pfam" id="PF02219">
    <property type="entry name" value="MTHFR"/>
    <property type="match status" value="1"/>
</dbReference>
<evidence type="ECO:0000256" key="5">
    <source>
        <dbReference type="ARBA" id="ARBA00022827"/>
    </source>
</evidence>
<dbReference type="EMBL" id="VENP01000024">
    <property type="protein sequence ID" value="TNU74140.1"/>
    <property type="molecule type" value="Genomic_DNA"/>
</dbReference>
<comment type="cofactor">
    <cofactor evidence="1 8">
        <name>FAD</name>
        <dbReference type="ChEBI" id="CHEBI:57692"/>
    </cofactor>
</comment>
<evidence type="ECO:0000256" key="1">
    <source>
        <dbReference type="ARBA" id="ARBA00001974"/>
    </source>
</evidence>
<dbReference type="GO" id="GO:0071949">
    <property type="term" value="F:FAD binding"/>
    <property type="evidence" value="ECO:0007669"/>
    <property type="project" value="TreeGrafter"/>
</dbReference>
<sequence>MTTSELYRAPRPTISFELYPPRTPRGEEQVHETAARLAAGEADYFSVTYGASGTTSERSQALVEHLLAETRVPVIAHLTCVGRSRSQLRDVVSGLLDAGVRDFLALRGDPPEGGEWSPGGDGLARACDLVALIREVEAERFGLPPASPVERLVARRTRRDGVSIAVAAYPGYTVPGLSGEFQVRDDELTALRAKQDAGADFAITQVFFDVEAYVALQRAARAAGIVLPLVPGVLPLTDPDRIRRLCALNRIPEPAELLAELEAAGGPEEAYALGVRRTADLVRGVLAAGAPGLHLYTFNQHAAVTRLLDEVLAPA</sequence>
<dbReference type="GO" id="GO:0106312">
    <property type="term" value="F:methylenetetrahydrofolate reductase (NADH) activity"/>
    <property type="evidence" value="ECO:0007669"/>
    <property type="project" value="UniProtKB-EC"/>
</dbReference>
<evidence type="ECO:0000256" key="4">
    <source>
        <dbReference type="ARBA" id="ARBA00022630"/>
    </source>
</evidence>
<keyword evidence="4 8" id="KW-0285">Flavoprotein</keyword>
<dbReference type="InterPro" id="IPR003171">
    <property type="entry name" value="Mehydrof_redctse-like"/>
</dbReference>
<dbReference type="OrthoDB" id="9812555at2"/>
<protein>
    <recommendedName>
        <fullName evidence="8">Methylenetetrahydrofolate reductase</fullName>
    </recommendedName>
</protein>
<dbReference type="InterPro" id="IPR029041">
    <property type="entry name" value="FAD-linked_oxidoreductase-like"/>
</dbReference>
<keyword evidence="10" id="KW-1185">Reference proteome</keyword>
<reference evidence="9 10" key="1">
    <citation type="submission" date="2019-06" db="EMBL/GenBank/DDBJ databases">
        <title>Draft genome sequence of Miniimonas arenae KCTC 19750T isolated from sea sand.</title>
        <authorList>
            <person name="Park S.-J."/>
        </authorList>
    </citation>
    <scope>NUCLEOTIDE SEQUENCE [LARGE SCALE GENOMIC DNA]</scope>
    <source>
        <strain evidence="9 10">KCTC 19750</strain>
    </source>
</reference>
<dbReference type="UniPathway" id="UPA00193"/>
<comment type="similarity">
    <text evidence="3 8">Belongs to the methylenetetrahydrofolate reductase family.</text>
</comment>